<dbReference type="SUPFAM" id="SSF50370">
    <property type="entry name" value="Ricin B-like lectins"/>
    <property type="match status" value="1"/>
</dbReference>
<protein>
    <submittedName>
        <fullName evidence="1">Uncharacterized protein</fullName>
    </submittedName>
</protein>
<dbReference type="EMBL" id="ANFO01000652">
    <property type="protein sequence ID" value="KGQ07725.1"/>
    <property type="molecule type" value="Genomic_DNA"/>
</dbReference>
<evidence type="ECO:0000313" key="1">
    <source>
        <dbReference type="EMBL" id="KGQ07725.1"/>
    </source>
</evidence>
<dbReference type="OrthoDB" id="9895617at2759"/>
<organism evidence="1 2">
    <name type="scientific">Beauveria bassiana D1-5</name>
    <dbReference type="NCBI Taxonomy" id="1245745"/>
    <lineage>
        <taxon>Eukaryota</taxon>
        <taxon>Fungi</taxon>
        <taxon>Dikarya</taxon>
        <taxon>Ascomycota</taxon>
        <taxon>Pezizomycotina</taxon>
        <taxon>Sordariomycetes</taxon>
        <taxon>Hypocreomycetidae</taxon>
        <taxon>Hypocreales</taxon>
        <taxon>Cordycipitaceae</taxon>
        <taxon>Beauveria</taxon>
    </lineage>
</organism>
<sequence length="130" mass="15372">MPFPGGQFIIRNRANHRVLDDKDMSTRPGTSVIDYDYKEHGDNSNQHWVFENGRLRNEHSRLYLTFKDLRPESLATQEPPSNNWEGQKFEYKDGTLSVVDHNDRVVGAWDQDVKIVRPDPYDNARRWDFH</sequence>
<proteinExistence type="predicted"/>
<accession>A0A0A2VNL3</accession>
<dbReference type="Gene3D" id="2.80.10.50">
    <property type="match status" value="1"/>
</dbReference>
<dbReference type="CDD" id="cd00161">
    <property type="entry name" value="beta-trefoil_Ricin-like"/>
    <property type="match status" value="1"/>
</dbReference>
<dbReference type="Proteomes" id="UP000030106">
    <property type="component" value="Unassembled WGS sequence"/>
</dbReference>
<name>A0A0A2VNL3_BEABA</name>
<comment type="caution">
    <text evidence="1">The sequence shown here is derived from an EMBL/GenBank/DDBJ whole genome shotgun (WGS) entry which is preliminary data.</text>
</comment>
<evidence type="ECO:0000313" key="2">
    <source>
        <dbReference type="Proteomes" id="UP000030106"/>
    </source>
</evidence>
<dbReference type="AlphaFoldDB" id="A0A0A2VNL3"/>
<dbReference type="HOGENOM" id="CLU_1959476_0_0_1"/>
<dbReference type="InterPro" id="IPR035992">
    <property type="entry name" value="Ricin_B-like_lectins"/>
</dbReference>
<gene>
    <name evidence="1" type="ORF">BBAD15_g6947</name>
</gene>
<reference evidence="1 2" key="1">
    <citation type="submission" date="2012-10" db="EMBL/GenBank/DDBJ databases">
        <title>Genome sequencing and analysis of entomopathogenic fungi Beauveria bassiana D1-5.</title>
        <authorList>
            <person name="Li Q."/>
            <person name="Wang L."/>
            <person name="Zhang Z."/>
            <person name="Wang Q."/>
            <person name="Ren J."/>
            <person name="Wang M."/>
            <person name="Xu W."/>
            <person name="Wang J."/>
            <person name="Lu Y."/>
            <person name="Du Q."/>
            <person name="Sun Z."/>
        </authorList>
    </citation>
    <scope>NUCLEOTIDE SEQUENCE [LARGE SCALE GENOMIC DNA]</scope>
    <source>
        <strain evidence="1 2">D1-5</strain>
    </source>
</reference>